<keyword evidence="5" id="KW-0413">Isomerase</keyword>
<dbReference type="PANTHER" id="PTHR21145:SF12">
    <property type="entry name" value="CHORISMATE MUTASE"/>
    <property type="match status" value="1"/>
</dbReference>
<keyword evidence="4" id="KW-0963">Cytoplasm</keyword>
<comment type="caution">
    <text evidence="6">The sequence shown here is derived from an EMBL/GenBank/DDBJ whole genome shotgun (WGS) entry which is preliminary data.</text>
</comment>
<dbReference type="GO" id="GO:0005737">
    <property type="term" value="C:cytoplasm"/>
    <property type="evidence" value="ECO:0007669"/>
    <property type="project" value="UniProtKB-SubCell"/>
</dbReference>
<gene>
    <name evidence="6" type="ORF">POM88_029621</name>
</gene>
<evidence type="ECO:0000256" key="5">
    <source>
        <dbReference type="ARBA" id="ARBA00023235"/>
    </source>
</evidence>
<comment type="catalytic activity">
    <reaction evidence="1">
        <text>chorismate = prephenate</text>
        <dbReference type="Rhea" id="RHEA:13897"/>
        <dbReference type="ChEBI" id="CHEBI:29748"/>
        <dbReference type="ChEBI" id="CHEBI:29934"/>
        <dbReference type="EC" id="5.4.99.5"/>
    </reaction>
</comment>
<proteinExistence type="predicted"/>
<dbReference type="AlphaFoldDB" id="A0AAD8MIN4"/>
<reference evidence="6" key="1">
    <citation type="submission" date="2023-02" db="EMBL/GenBank/DDBJ databases">
        <title>Genome of toxic invasive species Heracleum sosnowskyi carries increased number of genes despite the absence of recent whole-genome duplications.</title>
        <authorList>
            <person name="Schelkunov M."/>
            <person name="Shtratnikova V."/>
            <person name="Makarenko M."/>
            <person name="Klepikova A."/>
            <person name="Omelchenko D."/>
            <person name="Novikova G."/>
            <person name="Obukhova E."/>
            <person name="Bogdanov V."/>
            <person name="Penin A."/>
            <person name="Logacheva M."/>
        </authorList>
    </citation>
    <scope>NUCLEOTIDE SEQUENCE</scope>
    <source>
        <strain evidence="6">Hsosn_3</strain>
        <tissue evidence="6">Leaf</tissue>
    </source>
</reference>
<reference evidence="6" key="2">
    <citation type="submission" date="2023-05" db="EMBL/GenBank/DDBJ databases">
        <authorList>
            <person name="Schelkunov M.I."/>
        </authorList>
    </citation>
    <scope>NUCLEOTIDE SEQUENCE</scope>
    <source>
        <strain evidence="6">Hsosn_3</strain>
        <tissue evidence="6">Leaf</tissue>
    </source>
</reference>
<evidence type="ECO:0000256" key="3">
    <source>
        <dbReference type="ARBA" id="ARBA00012404"/>
    </source>
</evidence>
<dbReference type="GO" id="GO:0004106">
    <property type="term" value="F:chorismate mutase activity"/>
    <property type="evidence" value="ECO:0007669"/>
    <property type="project" value="UniProtKB-EC"/>
</dbReference>
<evidence type="ECO:0000313" key="7">
    <source>
        <dbReference type="Proteomes" id="UP001237642"/>
    </source>
</evidence>
<evidence type="ECO:0000313" key="6">
    <source>
        <dbReference type="EMBL" id="KAK1373428.1"/>
    </source>
</evidence>
<name>A0AAD8MIN4_9APIA</name>
<dbReference type="InterPro" id="IPR037039">
    <property type="entry name" value="CM_AroQ_sf_eucaryotic"/>
</dbReference>
<dbReference type="EC" id="5.4.99.5" evidence="3"/>
<sequence length="121" mass="13735">MISSPTNTEVQNNILSSQIICHHQCCHSTIIHRCILHPTAVAININETIWDVYFNQLLPLFTTEGDDGNYVPTATSDLQCLQTETGQKIWFFSHLKNQLAGYAKDCRLVQVKPSDFDKAFH</sequence>
<dbReference type="EMBL" id="JAUIZM010000007">
    <property type="protein sequence ID" value="KAK1373428.1"/>
    <property type="molecule type" value="Genomic_DNA"/>
</dbReference>
<dbReference type="PANTHER" id="PTHR21145">
    <property type="entry name" value="CHORISMATE MUTASE"/>
    <property type="match status" value="1"/>
</dbReference>
<comment type="subcellular location">
    <subcellularLocation>
        <location evidence="2">Cytoplasm</location>
    </subcellularLocation>
</comment>
<dbReference type="SUPFAM" id="SSF48600">
    <property type="entry name" value="Chorismate mutase II"/>
    <property type="match status" value="1"/>
</dbReference>
<dbReference type="InterPro" id="IPR036263">
    <property type="entry name" value="Chorismate_II_sf"/>
</dbReference>
<accession>A0AAD8MIN4</accession>
<evidence type="ECO:0000256" key="4">
    <source>
        <dbReference type="ARBA" id="ARBA00022490"/>
    </source>
</evidence>
<keyword evidence="7" id="KW-1185">Reference proteome</keyword>
<evidence type="ECO:0000256" key="2">
    <source>
        <dbReference type="ARBA" id="ARBA00004496"/>
    </source>
</evidence>
<dbReference type="Gene3D" id="1.10.590.10">
    <property type="entry name" value="Chorismate mutase, AroQ class superfamily, eukaryotic"/>
    <property type="match status" value="1"/>
</dbReference>
<protein>
    <recommendedName>
        <fullName evidence="3">chorismate mutase</fullName>
        <ecNumber evidence="3">5.4.99.5</ecNumber>
    </recommendedName>
</protein>
<dbReference type="GO" id="GO:0009073">
    <property type="term" value="P:aromatic amino acid family biosynthetic process"/>
    <property type="evidence" value="ECO:0007669"/>
    <property type="project" value="InterPro"/>
</dbReference>
<organism evidence="6 7">
    <name type="scientific">Heracleum sosnowskyi</name>
    <dbReference type="NCBI Taxonomy" id="360622"/>
    <lineage>
        <taxon>Eukaryota</taxon>
        <taxon>Viridiplantae</taxon>
        <taxon>Streptophyta</taxon>
        <taxon>Embryophyta</taxon>
        <taxon>Tracheophyta</taxon>
        <taxon>Spermatophyta</taxon>
        <taxon>Magnoliopsida</taxon>
        <taxon>eudicotyledons</taxon>
        <taxon>Gunneridae</taxon>
        <taxon>Pentapetalae</taxon>
        <taxon>asterids</taxon>
        <taxon>campanulids</taxon>
        <taxon>Apiales</taxon>
        <taxon>Apiaceae</taxon>
        <taxon>Apioideae</taxon>
        <taxon>apioid superclade</taxon>
        <taxon>Tordylieae</taxon>
        <taxon>Tordyliinae</taxon>
        <taxon>Heracleum</taxon>
    </lineage>
</organism>
<dbReference type="Proteomes" id="UP001237642">
    <property type="component" value="Unassembled WGS sequence"/>
</dbReference>
<dbReference type="InterPro" id="IPR008238">
    <property type="entry name" value="Chorismate_mutase_AroQ_euk"/>
</dbReference>
<dbReference type="GO" id="GO:0046417">
    <property type="term" value="P:chorismate metabolic process"/>
    <property type="evidence" value="ECO:0007669"/>
    <property type="project" value="InterPro"/>
</dbReference>
<evidence type="ECO:0000256" key="1">
    <source>
        <dbReference type="ARBA" id="ARBA00000824"/>
    </source>
</evidence>